<gene>
    <name evidence="2" type="ORF">BDZ83DRAFT_595734</name>
</gene>
<keyword evidence="3" id="KW-1185">Reference proteome</keyword>
<dbReference type="GeneID" id="85390718"/>
<name>A0AAD8X7C4_GLOAC</name>
<organism evidence="2 3">
    <name type="scientific">Glomerella acutata</name>
    <name type="common">Colletotrichum acutatum</name>
    <dbReference type="NCBI Taxonomy" id="27357"/>
    <lineage>
        <taxon>Eukaryota</taxon>
        <taxon>Fungi</taxon>
        <taxon>Dikarya</taxon>
        <taxon>Ascomycota</taxon>
        <taxon>Pezizomycotina</taxon>
        <taxon>Sordariomycetes</taxon>
        <taxon>Hypocreomycetidae</taxon>
        <taxon>Glomerellales</taxon>
        <taxon>Glomerellaceae</taxon>
        <taxon>Colletotrichum</taxon>
        <taxon>Colletotrichum acutatum species complex</taxon>
    </lineage>
</organism>
<dbReference type="AlphaFoldDB" id="A0AAD8X7C4"/>
<evidence type="ECO:0000313" key="2">
    <source>
        <dbReference type="EMBL" id="KAK1702255.1"/>
    </source>
</evidence>
<sequence>RNANRFRIKRLTLKKGDSAYFLYYNIRIKRLNNKLNYKKLRPFKIIKRILPVNYKLKLLNIIKYYLVFYILLSKLIFKSLYIENCIIIKLNELEYKVERIIDYRIKNKI</sequence>
<dbReference type="Proteomes" id="UP001244207">
    <property type="component" value="Unassembled WGS sequence"/>
</dbReference>
<protein>
    <recommendedName>
        <fullName evidence="1">Tf2-1-like SH3-like domain-containing protein</fullName>
    </recommendedName>
</protein>
<dbReference type="EMBL" id="JAHMHS010000315">
    <property type="protein sequence ID" value="KAK1702255.1"/>
    <property type="molecule type" value="Genomic_DNA"/>
</dbReference>
<evidence type="ECO:0000259" key="1">
    <source>
        <dbReference type="Pfam" id="PF24626"/>
    </source>
</evidence>
<evidence type="ECO:0000313" key="3">
    <source>
        <dbReference type="Proteomes" id="UP001244207"/>
    </source>
</evidence>
<proteinExistence type="predicted"/>
<dbReference type="Pfam" id="PF24626">
    <property type="entry name" value="SH3_Tf2-1"/>
    <property type="match status" value="1"/>
</dbReference>
<comment type="caution">
    <text evidence="2">The sequence shown here is derived from an EMBL/GenBank/DDBJ whole genome shotgun (WGS) entry which is preliminary data.</text>
</comment>
<reference evidence="2" key="1">
    <citation type="submission" date="2021-12" db="EMBL/GenBank/DDBJ databases">
        <title>Comparative genomics, transcriptomics and evolutionary studies reveal genomic signatures of adaptation to plant cell wall in hemibiotrophic fungi.</title>
        <authorList>
            <consortium name="DOE Joint Genome Institute"/>
            <person name="Baroncelli R."/>
            <person name="Diaz J.F."/>
            <person name="Benocci T."/>
            <person name="Peng M."/>
            <person name="Battaglia E."/>
            <person name="Haridas S."/>
            <person name="Andreopoulos W."/>
            <person name="Labutti K."/>
            <person name="Pangilinan J."/>
            <person name="Floch G.L."/>
            <person name="Makela M.R."/>
            <person name="Henrissat B."/>
            <person name="Grigoriev I.V."/>
            <person name="Crouch J.A."/>
            <person name="De Vries R.P."/>
            <person name="Sukno S.A."/>
            <person name="Thon M.R."/>
        </authorList>
    </citation>
    <scope>NUCLEOTIDE SEQUENCE</scope>
    <source>
        <strain evidence="2">CBS 112980</strain>
    </source>
</reference>
<feature type="non-terminal residue" evidence="2">
    <location>
        <position position="1"/>
    </location>
</feature>
<dbReference type="RefSeq" id="XP_060357115.1">
    <property type="nucleotide sequence ID" value="XM_060506819.1"/>
</dbReference>
<feature type="domain" description="Tf2-1-like SH3-like" evidence="1">
    <location>
        <begin position="23"/>
        <end position="70"/>
    </location>
</feature>
<accession>A0AAD8X7C4</accession>
<dbReference type="InterPro" id="IPR056924">
    <property type="entry name" value="SH3_Tf2-1"/>
</dbReference>